<name>B4D874_9BACT</name>
<sequence>MRLVMFDIDGTLTQTVQADDACFVRALADVFAFRDVVPDWSTYRHCSDSGILAELFLRRTGRALLAIELATFQAYFLSLLTAAIEAQPFSAVDGAAAMLTHLSDHSKFAVSLASGAWEASARLKLASAGLHLPETPGAFADTAPAREDIMRASFASAARTQARESFDGVTYIGDGVWDARASRNLGYRFIGIARDPAKAERLYAEGASHVFENYLDADAFLAALHDC</sequence>
<dbReference type="STRING" id="497964.CfE428DRAFT_5114"/>
<protein>
    <submittedName>
        <fullName evidence="1">Haloacid dehalogenase domain protein hydrolase</fullName>
    </submittedName>
</protein>
<keyword evidence="1" id="KW-0378">Hydrolase</keyword>
<accession>B4D874</accession>
<evidence type="ECO:0000313" key="2">
    <source>
        <dbReference type="Proteomes" id="UP000005824"/>
    </source>
</evidence>
<dbReference type="InterPro" id="IPR023214">
    <property type="entry name" value="HAD_sf"/>
</dbReference>
<dbReference type="InterPro" id="IPR036412">
    <property type="entry name" value="HAD-like_sf"/>
</dbReference>
<dbReference type="Gene3D" id="3.40.50.1000">
    <property type="entry name" value="HAD superfamily/HAD-like"/>
    <property type="match status" value="1"/>
</dbReference>
<dbReference type="InterPro" id="IPR023198">
    <property type="entry name" value="PGP-like_dom2"/>
</dbReference>
<dbReference type="RefSeq" id="WP_006982435.1">
    <property type="nucleotide sequence ID" value="NZ_ABVL01000020.1"/>
</dbReference>
<reference evidence="1 2" key="1">
    <citation type="journal article" date="2011" name="J. Bacteriol.">
        <title>Genome sequence of Chthoniobacter flavus Ellin428, an aerobic heterotrophic soil bacterium.</title>
        <authorList>
            <person name="Kant R."/>
            <person name="van Passel M.W."/>
            <person name="Palva A."/>
            <person name="Lucas S."/>
            <person name="Lapidus A."/>
            <person name="Glavina Del Rio T."/>
            <person name="Dalin E."/>
            <person name="Tice H."/>
            <person name="Bruce D."/>
            <person name="Goodwin L."/>
            <person name="Pitluck S."/>
            <person name="Larimer F.W."/>
            <person name="Land M.L."/>
            <person name="Hauser L."/>
            <person name="Sangwan P."/>
            <person name="de Vos W.M."/>
            <person name="Janssen P.H."/>
            <person name="Smidt H."/>
        </authorList>
    </citation>
    <scope>NUCLEOTIDE SEQUENCE [LARGE SCALE GENOMIC DNA]</scope>
    <source>
        <strain evidence="1 2">Ellin428</strain>
    </source>
</reference>
<dbReference type="Pfam" id="PF00702">
    <property type="entry name" value="Hydrolase"/>
    <property type="match status" value="1"/>
</dbReference>
<proteinExistence type="predicted"/>
<comment type="caution">
    <text evidence="1">The sequence shown here is derived from an EMBL/GenBank/DDBJ whole genome shotgun (WGS) entry which is preliminary data.</text>
</comment>
<dbReference type="SUPFAM" id="SSF56784">
    <property type="entry name" value="HAD-like"/>
    <property type="match status" value="1"/>
</dbReference>
<dbReference type="EMBL" id="ABVL01000020">
    <property type="protein sequence ID" value="EDY17428.1"/>
    <property type="molecule type" value="Genomic_DNA"/>
</dbReference>
<dbReference type="Gene3D" id="1.10.150.240">
    <property type="entry name" value="Putative phosphatase, domain 2"/>
    <property type="match status" value="1"/>
</dbReference>
<dbReference type="eggNOG" id="COG0546">
    <property type="taxonomic scope" value="Bacteria"/>
</dbReference>
<dbReference type="InParanoid" id="B4D874"/>
<organism evidence="1 2">
    <name type="scientific">Chthoniobacter flavus Ellin428</name>
    <dbReference type="NCBI Taxonomy" id="497964"/>
    <lineage>
        <taxon>Bacteria</taxon>
        <taxon>Pseudomonadati</taxon>
        <taxon>Verrucomicrobiota</taxon>
        <taxon>Spartobacteria</taxon>
        <taxon>Chthoniobacterales</taxon>
        <taxon>Chthoniobacteraceae</taxon>
        <taxon>Chthoniobacter</taxon>
    </lineage>
</organism>
<dbReference type="AlphaFoldDB" id="B4D874"/>
<dbReference type="Proteomes" id="UP000005824">
    <property type="component" value="Unassembled WGS sequence"/>
</dbReference>
<dbReference type="GO" id="GO:0016787">
    <property type="term" value="F:hydrolase activity"/>
    <property type="evidence" value="ECO:0007669"/>
    <property type="project" value="UniProtKB-KW"/>
</dbReference>
<evidence type="ECO:0000313" key="1">
    <source>
        <dbReference type="EMBL" id="EDY17428.1"/>
    </source>
</evidence>
<gene>
    <name evidence="1" type="ORF">CfE428DRAFT_5114</name>
</gene>
<keyword evidence="2" id="KW-1185">Reference proteome</keyword>